<gene>
    <name evidence="3" type="ORF">THTE_3445</name>
</gene>
<protein>
    <submittedName>
        <fullName evidence="3">DNA primase/helicase, phage-associated</fullName>
    </submittedName>
</protein>
<dbReference type="Pfam" id="PF09250">
    <property type="entry name" value="Prim-Pol"/>
    <property type="match status" value="1"/>
</dbReference>
<keyword evidence="3" id="KW-0378">Hydrolase</keyword>
<dbReference type="KEGG" id="ttf:THTE_3445"/>
<name>A0A286RJA1_9BACT</name>
<dbReference type="SMART" id="SM00942">
    <property type="entry name" value="PriCT_1"/>
    <property type="match status" value="1"/>
</dbReference>
<dbReference type="SMART" id="SM00943">
    <property type="entry name" value="Prim-Pol"/>
    <property type="match status" value="1"/>
</dbReference>
<keyword evidence="3" id="KW-0347">Helicase</keyword>
<dbReference type="InterPro" id="IPR014820">
    <property type="entry name" value="PriCT_1"/>
</dbReference>
<organism evidence="3 4">
    <name type="scientific">Thermogutta terrifontis</name>
    <dbReference type="NCBI Taxonomy" id="1331910"/>
    <lineage>
        <taxon>Bacteria</taxon>
        <taxon>Pseudomonadati</taxon>
        <taxon>Planctomycetota</taxon>
        <taxon>Planctomycetia</taxon>
        <taxon>Pirellulales</taxon>
        <taxon>Thermoguttaceae</taxon>
        <taxon>Thermogutta</taxon>
    </lineage>
</organism>
<evidence type="ECO:0000313" key="4">
    <source>
        <dbReference type="Proteomes" id="UP000215086"/>
    </source>
</evidence>
<evidence type="ECO:0000259" key="1">
    <source>
        <dbReference type="SMART" id="SM00942"/>
    </source>
</evidence>
<feature type="domain" description="Primase C-terminal 1" evidence="1">
    <location>
        <begin position="182"/>
        <end position="248"/>
    </location>
</feature>
<evidence type="ECO:0000313" key="3">
    <source>
        <dbReference type="EMBL" id="ASV76047.1"/>
    </source>
</evidence>
<dbReference type="OrthoDB" id="279540at2"/>
<dbReference type="Pfam" id="PF08708">
    <property type="entry name" value="PriCT_1"/>
    <property type="match status" value="1"/>
</dbReference>
<reference evidence="3 4" key="1">
    <citation type="journal article" name="Front. Microbiol.">
        <title>Sugar Metabolism of the First Thermophilic Planctomycete Thermogutta terrifontis: Comparative Genomic and Transcriptomic Approaches.</title>
        <authorList>
            <person name="Elcheninov A.G."/>
            <person name="Menzel P."/>
            <person name="Gudbergsdottir S.R."/>
            <person name="Slesarev A.I."/>
            <person name="Kadnikov V.V."/>
            <person name="Krogh A."/>
            <person name="Bonch-Osmolovskaya E.A."/>
            <person name="Peng X."/>
            <person name="Kublanov I.V."/>
        </authorList>
    </citation>
    <scope>NUCLEOTIDE SEQUENCE [LARGE SCALE GENOMIC DNA]</scope>
    <source>
        <strain evidence="3 4">R1</strain>
    </source>
</reference>
<feature type="domain" description="DNA primase/polymerase bifunctional N-terminal" evidence="2">
    <location>
        <begin position="5"/>
        <end position="158"/>
    </location>
</feature>
<keyword evidence="3" id="KW-0547">Nucleotide-binding</keyword>
<proteinExistence type="predicted"/>
<dbReference type="AlphaFoldDB" id="A0A286RJA1"/>
<dbReference type="Proteomes" id="UP000215086">
    <property type="component" value="Chromosome"/>
</dbReference>
<accession>A0A286RJA1</accession>
<evidence type="ECO:0000259" key="2">
    <source>
        <dbReference type="SMART" id="SM00943"/>
    </source>
</evidence>
<dbReference type="RefSeq" id="WP_095415919.1">
    <property type="nucleotide sequence ID" value="NZ_CP018477.1"/>
</dbReference>
<keyword evidence="4" id="KW-1185">Reference proteome</keyword>
<dbReference type="CDD" id="cd04859">
    <property type="entry name" value="Prim_Pol"/>
    <property type="match status" value="1"/>
</dbReference>
<sequence length="272" mass="30087">MHQILREYLSYEYRLHPLKAGTKGPILQNWPERAARDEATVRRWLADFPGCNWGIATGDGFSVLDIDPAALEAGWPGDQRRQELKATGCPLVQTPRGGFHLYFKANWPNTVGVIAPGVDTKGPRGYVVAPPSSVNGKSYRWLRPLVPIDQLPPPPQWLDAALKAAAKAIEHTPDPKSAEEIAREGSILCEGQRNCGLTSLAGRLRRLGFSQDEIAAALLAANQSRCRPPLPEREVLAIAKSISKYPTGPIPLPPAFYRAWSRAIAHHRRFRK</sequence>
<dbReference type="InterPro" id="IPR015330">
    <property type="entry name" value="DNA_primase/pol_bifunc_N"/>
</dbReference>
<dbReference type="GO" id="GO:0004386">
    <property type="term" value="F:helicase activity"/>
    <property type="evidence" value="ECO:0007669"/>
    <property type="project" value="UniProtKB-KW"/>
</dbReference>
<dbReference type="EMBL" id="CP018477">
    <property type="protein sequence ID" value="ASV76047.1"/>
    <property type="molecule type" value="Genomic_DNA"/>
</dbReference>
<keyword evidence="3" id="KW-0067">ATP-binding</keyword>
<dbReference type="SUPFAM" id="SSF56747">
    <property type="entry name" value="Prim-pol domain"/>
    <property type="match status" value="1"/>
</dbReference>